<dbReference type="EMBL" id="CP000614">
    <property type="protein sequence ID" value="ABO53589.1"/>
    <property type="molecule type" value="Genomic_DNA"/>
</dbReference>
<feature type="region of interest" description="Disordered" evidence="1">
    <location>
        <begin position="293"/>
        <end position="312"/>
    </location>
</feature>
<sequence>MLLATRCPHCETVFRLQQEQLTLHDGLVRCGHCRQVFDATRSLVPEPTVREAEGGTASVGTSPVEAAPGEATPIEATPVEAAPAEAAQVEATPVESAPIEAAPAEAAPAEAAPVEAAPIEATPVESAQVEAAPIEAVPVESAPVGATPVDTAPLEAPQSASTPAASAPVDSAPPEPTPTAPALDEATPADAASDTPSPTSPARLFTADLPAHAATDGNFRPAGWDMWAPWLDAGVDPSLLHNAHTIRAEPLVPVTRQETTDAGTVRQTGTPAPISTDAAERHVVEAAAWPVEPDAAPHDTDAPTLPAAETDPREPRFIAPAQSIEQASADPVDPTAPANADTHTHFPEPDDVPREPRFAFTPAPPDAAPEASHAAERGVAAADEPANAPDDAQAAAKPPAQPAVPFPAALTEDDRPHFEVTRETRAPQRRGMLAGFFGGVVAATLGVLLFAQLAWWQRESVMIYWPVTQSWYRQACAALGCKVTPPRAIDGLRLNATDLRQLDGPRVLELKAPLTNRYRVALAYPSLELTLLDDTNHVTVRRVLAPRDYVRPGTPIDAGLPPGTTQTMVVRLDTNGASASNFRVQIFYP</sequence>
<feature type="region of interest" description="Disordered" evidence="1">
    <location>
        <begin position="326"/>
        <end position="415"/>
    </location>
</feature>
<reference evidence="5" key="1">
    <citation type="submission" date="2007-03" db="EMBL/GenBank/DDBJ databases">
        <title>Complete sequence of chromosome 1 of Burkholderia vietnamiensis G4.</title>
        <authorList>
            <consortium name="US DOE Joint Genome Institute"/>
            <person name="Copeland A."/>
            <person name="Lucas S."/>
            <person name="Lapidus A."/>
            <person name="Barry K."/>
            <person name="Detter J.C."/>
            <person name="Glavina del Rio T."/>
            <person name="Hammon N."/>
            <person name="Israni S."/>
            <person name="Dalin E."/>
            <person name="Tice H."/>
            <person name="Pitluck S."/>
            <person name="Chain P."/>
            <person name="Malfatti S."/>
            <person name="Shin M."/>
            <person name="Vergez L."/>
            <person name="Schmutz J."/>
            <person name="Larimer F."/>
            <person name="Land M."/>
            <person name="Hauser L."/>
            <person name="Kyrpides N."/>
            <person name="Tiedje J."/>
            <person name="Richardson P."/>
        </authorList>
    </citation>
    <scope>NUCLEOTIDE SEQUENCE [LARGE SCALE GENOMIC DNA]</scope>
    <source>
        <strain evidence="5">G4 / LMG 22486</strain>
    </source>
</reference>
<evidence type="ECO:0000256" key="1">
    <source>
        <dbReference type="SAM" id="MobiDB-lite"/>
    </source>
</evidence>
<feature type="compositionally biased region" description="Basic and acidic residues" evidence="1">
    <location>
        <begin position="342"/>
        <end position="357"/>
    </location>
</feature>
<evidence type="ECO:0000313" key="5">
    <source>
        <dbReference type="Proteomes" id="UP000002287"/>
    </source>
</evidence>
<evidence type="ECO:0000259" key="3">
    <source>
        <dbReference type="Pfam" id="PF13719"/>
    </source>
</evidence>
<accession>A4JBD6</accession>
<feature type="region of interest" description="Disordered" evidence="1">
    <location>
        <begin position="47"/>
        <end position="69"/>
    </location>
</feature>
<gene>
    <name evidence="4" type="ordered locus">Bcep1808_0577</name>
</gene>
<dbReference type="NCBIfam" id="TIGR02098">
    <property type="entry name" value="MJ0042_CXXC"/>
    <property type="match status" value="1"/>
</dbReference>
<protein>
    <submittedName>
        <fullName evidence="4">FHA domain containing protein</fullName>
    </submittedName>
</protein>
<feature type="domain" description="Zinc finger/thioredoxin putative" evidence="3">
    <location>
        <begin position="3"/>
        <end position="39"/>
    </location>
</feature>
<feature type="compositionally biased region" description="Low complexity" evidence="1">
    <location>
        <begin position="156"/>
        <end position="170"/>
    </location>
</feature>
<dbReference type="KEGG" id="bvi:Bcep1808_0577"/>
<evidence type="ECO:0000313" key="4">
    <source>
        <dbReference type="EMBL" id="ABO53589.1"/>
    </source>
</evidence>
<name>A4JBD6_BURVG</name>
<feature type="compositionally biased region" description="Low complexity" evidence="1">
    <location>
        <begin position="380"/>
        <end position="398"/>
    </location>
</feature>
<dbReference type="AlphaFoldDB" id="A4JBD6"/>
<organism evidence="4 5">
    <name type="scientific">Burkholderia vietnamiensis (strain G4 / LMG 22486)</name>
    <name type="common">Burkholderia cepacia (strain R1808)</name>
    <dbReference type="NCBI Taxonomy" id="269482"/>
    <lineage>
        <taxon>Bacteria</taxon>
        <taxon>Pseudomonadati</taxon>
        <taxon>Pseudomonadota</taxon>
        <taxon>Betaproteobacteria</taxon>
        <taxon>Burkholderiales</taxon>
        <taxon>Burkholderiaceae</taxon>
        <taxon>Burkholderia</taxon>
        <taxon>Burkholderia cepacia complex</taxon>
    </lineage>
</organism>
<proteinExistence type="predicted"/>
<evidence type="ECO:0000256" key="2">
    <source>
        <dbReference type="SAM" id="Phobius"/>
    </source>
</evidence>
<dbReference type="eggNOG" id="COG3147">
    <property type="taxonomic scope" value="Bacteria"/>
</dbReference>
<keyword evidence="2" id="KW-1133">Transmembrane helix</keyword>
<dbReference type="HOGENOM" id="CLU_036053_4_1_4"/>
<dbReference type="Pfam" id="PF11906">
    <property type="entry name" value="DUF3426"/>
    <property type="match status" value="1"/>
</dbReference>
<dbReference type="Proteomes" id="UP000002287">
    <property type="component" value="Chromosome 1"/>
</dbReference>
<dbReference type="InterPro" id="IPR011723">
    <property type="entry name" value="Znf/thioredoxin_put"/>
</dbReference>
<dbReference type="Pfam" id="PF13719">
    <property type="entry name" value="Zn_ribbon_5"/>
    <property type="match status" value="1"/>
</dbReference>
<dbReference type="InterPro" id="IPR021834">
    <property type="entry name" value="DUF3426"/>
</dbReference>
<keyword evidence="2" id="KW-0472">Membrane</keyword>
<keyword evidence="2" id="KW-0812">Transmembrane</keyword>
<feature type="transmembrane region" description="Helical" evidence="2">
    <location>
        <begin position="432"/>
        <end position="456"/>
    </location>
</feature>
<feature type="region of interest" description="Disordered" evidence="1">
    <location>
        <begin position="144"/>
        <end position="204"/>
    </location>
</feature>
<feature type="compositionally biased region" description="Low complexity" evidence="1">
    <location>
        <begin position="180"/>
        <end position="192"/>
    </location>
</feature>